<sequence>MSWDVKESGLAYFYRSRRVNGKPVKIYVGRGHKGVEAEHQDQERRLKQQRDQQYWETKLSQAEQAARHTAESASLVTLLHRALLIDAGYYLHKGHEWRRRRAV</sequence>
<accession>A0A3D3R8P9</accession>
<comment type="caution">
    <text evidence="1">The sequence shown here is derived from an EMBL/GenBank/DDBJ whole genome shotgun (WGS) entry which is preliminary data.</text>
</comment>
<proteinExistence type="predicted"/>
<name>A0A3D3R8P9_9PLAN</name>
<evidence type="ECO:0000313" key="2">
    <source>
        <dbReference type="Proteomes" id="UP000263642"/>
    </source>
</evidence>
<dbReference type="Proteomes" id="UP000263642">
    <property type="component" value="Unassembled WGS sequence"/>
</dbReference>
<dbReference type="EMBL" id="DQAY01000094">
    <property type="protein sequence ID" value="HCO24468.1"/>
    <property type="molecule type" value="Genomic_DNA"/>
</dbReference>
<dbReference type="AlphaFoldDB" id="A0A3D3R8P9"/>
<gene>
    <name evidence="1" type="ORF">DIT97_16065</name>
</gene>
<reference evidence="1 2" key="1">
    <citation type="journal article" date="2018" name="Nat. Biotechnol.">
        <title>A standardized bacterial taxonomy based on genome phylogeny substantially revises the tree of life.</title>
        <authorList>
            <person name="Parks D.H."/>
            <person name="Chuvochina M."/>
            <person name="Waite D.W."/>
            <person name="Rinke C."/>
            <person name="Skarshewski A."/>
            <person name="Chaumeil P.A."/>
            <person name="Hugenholtz P."/>
        </authorList>
    </citation>
    <scope>NUCLEOTIDE SEQUENCE [LARGE SCALE GENOMIC DNA]</scope>
    <source>
        <strain evidence="1">UBA9375</strain>
    </source>
</reference>
<protein>
    <submittedName>
        <fullName evidence="1">Uncharacterized protein</fullName>
    </submittedName>
</protein>
<evidence type="ECO:0000313" key="1">
    <source>
        <dbReference type="EMBL" id="HCO24468.1"/>
    </source>
</evidence>
<organism evidence="1 2">
    <name type="scientific">Gimesia maris</name>
    <dbReference type="NCBI Taxonomy" id="122"/>
    <lineage>
        <taxon>Bacteria</taxon>
        <taxon>Pseudomonadati</taxon>
        <taxon>Planctomycetota</taxon>
        <taxon>Planctomycetia</taxon>
        <taxon>Planctomycetales</taxon>
        <taxon>Planctomycetaceae</taxon>
        <taxon>Gimesia</taxon>
    </lineage>
</organism>